<name>A0A183E4T9_9BILA</name>
<accession>A0A183E4T9</accession>
<keyword evidence="3" id="KW-1015">Disulfide bond</keyword>
<protein>
    <submittedName>
        <fullName evidence="8">EGF_CA domain-containing protein</fullName>
    </submittedName>
</protein>
<evidence type="ECO:0000259" key="5">
    <source>
        <dbReference type="SMART" id="SM00181"/>
    </source>
</evidence>
<dbReference type="Proteomes" id="UP000271098">
    <property type="component" value="Unassembled WGS sequence"/>
</dbReference>
<keyword evidence="1" id="KW-0245">EGF-like domain</keyword>
<evidence type="ECO:0000313" key="6">
    <source>
        <dbReference type="EMBL" id="VDN27036.1"/>
    </source>
</evidence>
<dbReference type="InterPro" id="IPR000742">
    <property type="entry name" value="EGF"/>
</dbReference>
<feature type="domain" description="EGF-like calcium-binding" evidence="4">
    <location>
        <begin position="16"/>
        <end position="53"/>
    </location>
</feature>
<dbReference type="GO" id="GO:0005509">
    <property type="term" value="F:calcium ion binding"/>
    <property type="evidence" value="ECO:0007669"/>
    <property type="project" value="InterPro"/>
</dbReference>
<dbReference type="WBParaSite" id="GPUH_0001600201-mRNA-1">
    <property type="protein sequence ID" value="GPUH_0001600201-mRNA-1"/>
    <property type="gene ID" value="GPUH_0001600201"/>
</dbReference>
<organism evidence="8">
    <name type="scientific">Gongylonema pulchrum</name>
    <dbReference type="NCBI Taxonomy" id="637853"/>
    <lineage>
        <taxon>Eukaryota</taxon>
        <taxon>Metazoa</taxon>
        <taxon>Ecdysozoa</taxon>
        <taxon>Nematoda</taxon>
        <taxon>Chromadorea</taxon>
        <taxon>Rhabditida</taxon>
        <taxon>Spirurina</taxon>
        <taxon>Spiruromorpha</taxon>
        <taxon>Spiruroidea</taxon>
        <taxon>Gongylonematidae</taxon>
        <taxon>Gongylonema</taxon>
    </lineage>
</organism>
<dbReference type="Pfam" id="PF07645">
    <property type="entry name" value="EGF_CA"/>
    <property type="match status" value="1"/>
</dbReference>
<dbReference type="OrthoDB" id="21182at2759"/>
<proteinExistence type="predicted"/>
<dbReference type="InterPro" id="IPR051221">
    <property type="entry name" value="LDLR-related"/>
</dbReference>
<evidence type="ECO:0000313" key="8">
    <source>
        <dbReference type="WBParaSite" id="GPUH_0001600201-mRNA-1"/>
    </source>
</evidence>
<evidence type="ECO:0000313" key="7">
    <source>
        <dbReference type="Proteomes" id="UP000271098"/>
    </source>
</evidence>
<dbReference type="GO" id="GO:0043235">
    <property type="term" value="C:receptor complex"/>
    <property type="evidence" value="ECO:0007669"/>
    <property type="project" value="TreeGrafter"/>
</dbReference>
<dbReference type="InterPro" id="IPR001881">
    <property type="entry name" value="EGF-like_Ca-bd_dom"/>
</dbReference>
<dbReference type="Gene3D" id="2.10.25.10">
    <property type="entry name" value="Laminin"/>
    <property type="match status" value="2"/>
</dbReference>
<keyword evidence="2" id="KW-0677">Repeat</keyword>
<keyword evidence="7" id="KW-1185">Reference proteome</keyword>
<evidence type="ECO:0000259" key="4">
    <source>
        <dbReference type="SMART" id="SM00179"/>
    </source>
</evidence>
<feature type="domain" description="EGF-like calcium-binding" evidence="4">
    <location>
        <begin position="60"/>
        <end position="90"/>
    </location>
</feature>
<evidence type="ECO:0000256" key="3">
    <source>
        <dbReference type="ARBA" id="ARBA00023157"/>
    </source>
</evidence>
<reference evidence="6 7" key="2">
    <citation type="submission" date="2018-11" db="EMBL/GenBank/DDBJ databases">
        <authorList>
            <consortium name="Pathogen Informatics"/>
        </authorList>
    </citation>
    <scope>NUCLEOTIDE SEQUENCE [LARGE SCALE GENOMIC DNA]</scope>
</reference>
<dbReference type="SMART" id="SM00181">
    <property type="entry name" value="EGF"/>
    <property type="match status" value="2"/>
</dbReference>
<dbReference type="InterPro" id="IPR011042">
    <property type="entry name" value="6-blade_b-propeller_TolB-like"/>
</dbReference>
<dbReference type="GO" id="GO:0005886">
    <property type="term" value="C:plasma membrane"/>
    <property type="evidence" value="ECO:0007669"/>
    <property type="project" value="TreeGrafter"/>
</dbReference>
<sequence length="181" mass="20505">VTAGNICELLTEFAVINECSTAVKQLCEQKCVDLPIDYRCDCYDGFALDKEDKKSSGLGRCSQGCENKVGSYKCSCVDGYAMSSDDRTCKRISSDPEPWLLFANKHYIRKLTLDGENYELVARGFENVISMDIDMKERKAYLVDSGQLRLYRVGLEELDQPIDSYQVVLRHNVFGTEGQFF</sequence>
<dbReference type="SUPFAM" id="SSF63825">
    <property type="entry name" value="YWTD domain"/>
    <property type="match status" value="1"/>
</dbReference>
<dbReference type="SMART" id="SM00179">
    <property type="entry name" value="EGF_CA"/>
    <property type="match status" value="2"/>
</dbReference>
<reference evidence="8" key="1">
    <citation type="submission" date="2016-06" db="UniProtKB">
        <authorList>
            <consortium name="WormBaseParasite"/>
        </authorList>
    </citation>
    <scope>IDENTIFICATION</scope>
</reference>
<dbReference type="SUPFAM" id="SSF57196">
    <property type="entry name" value="EGF/Laminin"/>
    <property type="match status" value="2"/>
</dbReference>
<gene>
    <name evidence="6" type="ORF">GPUH_LOCUS15980</name>
</gene>
<dbReference type="InterPro" id="IPR049883">
    <property type="entry name" value="NOTCH1_EGF-like"/>
</dbReference>
<feature type="domain" description="EGF-like" evidence="5">
    <location>
        <begin position="18"/>
        <end position="62"/>
    </location>
</feature>
<evidence type="ECO:0000256" key="1">
    <source>
        <dbReference type="ARBA" id="ARBA00022536"/>
    </source>
</evidence>
<dbReference type="EMBL" id="UYRT01083141">
    <property type="protein sequence ID" value="VDN27036.1"/>
    <property type="molecule type" value="Genomic_DNA"/>
</dbReference>
<dbReference type="AlphaFoldDB" id="A0A183E4T9"/>
<dbReference type="PANTHER" id="PTHR22722">
    <property type="entry name" value="LOW-DENSITY LIPOPROTEIN RECEPTOR-RELATED PROTEIN 2-RELATED"/>
    <property type="match status" value="1"/>
</dbReference>
<evidence type="ECO:0000256" key="2">
    <source>
        <dbReference type="ARBA" id="ARBA00022737"/>
    </source>
</evidence>
<dbReference type="Gene3D" id="2.120.10.30">
    <property type="entry name" value="TolB, C-terminal domain"/>
    <property type="match status" value="1"/>
</dbReference>
<dbReference type="FunFam" id="2.10.25.10:FF:000240">
    <property type="entry name" value="Vitamin K-dependent protein S"/>
    <property type="match status" value="1"/>
</dbReference>
<feature type="domain" description="EGF-like" evidence="5">
    <location>
        <begin position="63"/>
        <end position="90"/>
    </location>
</feature>